<evidence type="ECO:0000256" key="18">
    <source>
        <dbReference type="ARBA" id="ARBA00023201"/>
    </source>
</evidence>
<evidence type="ECO:0000256" key="11">
    <source>
        <dbReference type="ARBA" id="ARBA00022837"/>
    </source>
</evidence>
<dbReference type="Gene3D" id="2.60.40.2030">
    <property type="match status" value="2"/>
</dbReference>
<proteinExistence type="inferred from homology"/>
<feature type="transmembrane region" description="Helical" evidence="20">
    <location>
        <begin position="228"/>
        <end position="248"/>
    </location>
</feature>
<evidence type="ECO:0000256" key="2">
    <source>
        <dbReference type="ARBA" id="ARBA00007489"/>
    </source>
</evidence>
<reference evidence="22" key="2">
    <citation type="submission" date="2015-06" db="UniProtKB">
        <authorList>
            <consortium name="EnsemblMetazoa"/>
        </authorList>
    </citation>
    <scope>IDENTIFICATION</scope>
</reference>
<dbReference type="GO" id="GO:0042383">
    <property type="term" value="C:sarcolemma"/>
    <property type="evidence" value="ECO:0007669"/>
    <property type="project" value="TreeGrafter"/>
</dbReference>
<evidence type="ECO:0000256" key="4">
    <source>
        <dbReference type="ARBA" id="ARBA00022449"/>
    </source>
</evidence>
<comment type="catalytic activity">
    <reaction evidence="19">
        <text>Ca(2+)(in) + 3 Na(+)(out) = Ca(2+)(out) + 3 Na(+)(in)</text>
        <dbReference type="Rhea" id="RHEA:69955"/>
        <dbReference type="ChEBI" id="CHEBI:29101"/>
        <dbReference type="ChEBI" id="CHEBI:29108"/>
    </reaction>
</comment>
<evidence type="ECO:0000256" key="9">
    <source>
        <dbReference type="ARBA" id="ARBA00022729"/>
    </source>
</evidence>
<accession>T1KPR5</accession>
<dbReference type="eggNOG" id="KOG1306">
    <property type="taxonomic scope" value="Eukaryota"/>
</dbReference>
<dbReference type="PANTHER" id="PTHR11878">
    <property type="entry name" value="SODIUM/CALCIUM EXCHANGER"/>
    <property type="match status" value="1"/>
</dbReference>
<dbReference type="EMBL" id="CAEY01000336">
    <property type="status" value="NOT_ANNOTATED_CDS"/>
    <property type="molecule type" value="Genomic_DNA"/>
</dbReference>
<keyword evidence="23" id="KW-1185">Reference proteome</keyword>
<dbReference type="InterPro" id="IPR032452">
    <property type="entry name" value="Na_Ca_Ex_C-exten"/>
</dbReference>
<dbReference type="InterPro" id="IPR004837">
    <property type="entry name" value="NaCa_Exmemb"/>
</dbReference>
<comment type="similarity">
    <text evidence="2">Belongs to the Ca(2+):cation antiporter (CaCA) (TC 2.A.19) family. SLC8 subfamily.</text>
</comment>
<dbReference type="PANTHER" id="PTHR11878:SF65">
    <property type="entry name" value="NA_CA-EXCHANGE PROTEIN, ISOFORM G"/>
    <property type="match status" value="1"/>
</dbReference>
<keyword evidence="7 20" id="KW-0812">Transmembrane</keyword>
<evidence type="ECO:0000256" key="16">
    <source>
        <dbReference type="ARBA" id="ARBA00023136"/>
    </source>
</evidence>
<organism evidence="22 23">
    <name type="scientific">Tetranychus urticae</name>
    <name type="common">Two-spotted spider mite</name>
    <dbReference type="NCBI Taxonomy" id="32264"/>
    <lineage>
        <taxon>Eukaryota</taxon>
        <taxon>Metazoa</taxon>
        <taxon>Ecdysozoa</taxon>
        <taxon>Arthropoda</taxon>
        <taxon>Chelicerata</taxon>
        <taxon>Arachnida</taxon>
        <taxon>Acari</taxon>
        <taxon>Acariformes</taxon>
        <taxon>Trombidiformes</taxon>
        <taxon>Prostigmata</taxon>
        <taxon>Eleutherengona</taxon>
        <taxon>Raphignathae</taxon>
        <taxon>Tetranychoidea</taxon>
        <taxon>Tetranychidae</taxon>
        <taxon>Tetranychus</taxon>
    </lineage>
</organism>
<keyword evidence="4" id="KW-0050">Antiport</keyword>
<evidence type="ECO:0000256" key="1">
    <source>
        <dbReference type="ARBA" id="ARBA00004651"/>
    </source>
</evidence>
<dbReference type="Gene3D" id="1.20.1420.30">
    <property type="entry name" value="NCX, central ion-binding region"/>
    <property type="match status" value="2"/>
</dbReference>
<dbReference type="Pfam" id="PF16494">
    <property type="entry name" value="Na_Ca_ex_C"/>
    <property type="match status" value="1"/>
</dbReference>
<dbReference type="GO" id="GO:0005432">
    <property type="term" value="F:calcium:sodium antiporter activity"/>
    <property type="evidence" value="ECO:0007669"/>
    <property type="project" value="InterPro"/>
</dbReference>
<evidence type="ECO:0000256" key="14">
    <source>
        <dbReference type="ARBA" id="ARBA00023053"/>
    </source>
</evidence>
<dbReference type="GO" id="GO:0005516">
    <property type="term" value="F:calmodulin binding"/>
    <property type="evidence" value="ECO:0007669"/>
    <property type="project" value="UniProtKB-KW"/>
</dbReference>
<evidence type="ECO:0000313" key="22">
    <source>
        <dbReference type="EnsemblMetazoa" id="tetur17g01460.1"/>
    </source>
</evidence>
<dbReference type="Pfam" id="PF01699">
    <property type="entry name" value="Na_Ca_ex"/>
    <property type="match status" value="2"/>
</dbReference>
<keyword evidence="13 20" id="KW-1133">Transmembrane helix</keyword>
<dbReference type="STRING" id="32264.T1KPR5"/>
<keyword evidence="10" id="KW-0677">Repeat</keyword>
<keyword evidence="6" id="KW-0109">Calcium transport</keyword>
<evidence type="ECO:0000313" key="23">
    <source>
        <dbReference type="Proteomes" id="UP000015104"/>
    </source>
</evidence>
<keyword evidence="3" id="KW-0813">Transport</keyword>
<keyword evidence="17" id="KW-0325">Glycoprotein</keyword>
<feature type="domain" description="Calx-beta" evidence="21">
    <location>
        <begin position="462"/>
        <end position="561"/>
    </location>
</feature>
<keyword evidence="15" id="KW-0406">Ion transport</keyword>
<dbReference type="HOGENOM" id="CLU_012872_1_1_1"/>
<evidence type="ECO:0000256" key="10">
    <source>
        <dbReference type="ARBA" id="ARBA00022737"/>
    </source>
</evidence>
<dbReference type="SUPFAM" id="SSF141072">
    <property type="entry name" value="CalX-like"/>
    <property type="match status" value="2"/>
</dbReference>
<feature type="transmembrane region" description="Helical" evidence="20">
    <location>
        <begin position="131"/>
        <end position="153"/>
    </location>
</feature>
<sequence>MGMPNSNSNLNHWDKLIIKHEDKSPLHLDIRIQCYPSHPQFMMKNDRLLTIKPPSSFSSASLTSSLLVSSAVETADVSSSSAEAPDSPSSKPSSTVYLHTNRTSSVHRLACKDGLVLPAWRPMENLSTGDVIVRGLVYFFCLVYLFVGVSIVADKFMAAIEVITSQERDVRIKKANGEYQVISVRIWNETVSNLTLMALGSSAPEILLSIIEVYAQNYEAGDLGPGTIVGSAAFNMFVIIAVCVWVVPTGEVKKIKHLRVFFVTMVWSVFAYIWLFIILSVISPGIVDLWEAFLTFAFFPATVLTAWIADRRLLIYKYLSKNYRMNKRGVIVQGEGDAEDVELGDKILSNHVDLSGDAASQSTHLTSGVHSHGMFRVFDDDEDINEETKEFEEHRREFISILRELRKKHPDAQMEDIEHMAREEIINRGPKSRAFYRLQATKKLTGGSAMVKRRVEKVEDKKDGTQKKLESVIKVFFDPAHYTVMENVGQFAVTVAREGDLSKSIAVDFATEDGTANAGSDYIGVNETIVFQPNETSKQVMISVIDDDVFEEDEHFYCRLNWPKLQLGTPPTATVMILDDDHSGVFAFKEASIEIPESVGPYLLQVSRVSGARGQVILPYKTIEGSAKGERDFIMKEGELIFENNETCKEIEVQIIDNESYEKDAVFYVELGEPIWDVETDLPESPKSNLSRQEKEVALLGRPKLGEVWRVEIRIKESKEFKNTVDKLFQKNTTSFVGSSCWWDQFVEAITVSPGDDDGGDEDGEQRMPSCSDYVMHFITLFWKVLFALVPPTDIWGGWACFITSIVLIGALTAVIGDCASHFGCSVGLKDAITAISFVALGTSVPDTFASKVAAINDKYADSSIGNVTGSNAVNVFLGIGIAWFIAAAHHTYHGRKFYVEPGNLAFSVTLFCICAGVCCIVLGLRRWVIIGGELGGPLSWKLVTTILFIGLWLFYVLMSSLEAYGIKTY</sequence>
<evidence type="ECO:0000256" key="17">
    <source>
        <dbReference type="ARBA" id="ARBA00023180"/>
    </source>
</evidence>
<dbReference type="InterPro" id="IPR038081">
    <property type="entry name" value="CalX-like_sf"/>
</dbReference>
<evidence type="ECO:0000256" key="7">
    <source>
        <dbReference type="ARBA" id="ARBA00022692"/>
    </source>
</evidence>
<keyword evidence="8" id="KW-0479">Metal-binding</keyword>
<feature type="transmembrane region" description="Helical" evidence="20">
    <location>
        <begin position="946"/>
        <end position="967"/>
    </location>
</feature>
<evidence type="ECO:0000259" key="21">
    <source>
        <dbReference type="SMART" id="SM00237"/>
    </source>
</evidence>
<dbReference type="EnsemblMetazoa" id="tetur17g01460.1">
    <property type="protein sequence ID" value="tetur17g01460.1"/>
    <property type="gene ID" value="tetur17g01460"/>
</dbReference>
<feature type="transmembrane region" description="Helical" evidence="20">
    <location>
        <begin position="796"/>
        <end position="816"/>
    </location>
</feature>
<evidence type="ECO:0000256" key="6">
    <source>
        <dbReference type="ARBA" id="ARBA00022568"/>
    </source>
</evidence>
<evidence type="ECO:0000256" key="5">
    <source>
        <dbReference type="ARBA" id="ARBA00022475"/>
    </source>
</evidence>
<dbReference type="InterPro" id="IPR044880">
    <property type="entry name" value="NCX_ion-bd_dom_sf"/>
</dbReference>
<keyword evidence="5" id="KW-1003">Cell membrane</keyword>
<dbReference type="GO" id="GO:0046872">
    <property type="term" value="F:metal ion binding"/>
    <property type="evidence" value="ECO:0007669"/>
    <property type="project" value="UniProtKB-KW"/>
</dbReference>
<keyword evidence="11" id="KW-0106">Calcium</keyword>
<dbReference type="GO" id="GO:0030424">
    <property type="term" value="C:axon"/>
    <property type="evidence" value="ECO:0007669"/>
    <property type="project" value="TreeGrafter"/>
</dbReference>
<evidence type="ECO:0000256" key="19">
    <source>
        <dbReference type="ARBA" id="ARBA00033667"/>
    </source>
</evidence>
<evidence type="ECO:0000256" key="20">
    <source>
        <dbReference type="SAM" id="Phobius"/>
    </source>
</evidence>
<evidence type="ECO:0000256" key="15">
    <source>
        <dbReference type="ARBA" id="ARBA00023065"/>
    </source>
</evidence>
<dbReference type="FunFam" id="1.20.1420.30:FF:000003">
    <property type="entry name" value="sodium/calcium exchanger 1 isoform X1"/>
    <property type="match status" value="1"/>
</dbReference>
<dbReference type="GO" id="GO:0007154">
    <property type="term" value="P:cell communication"/>
    <property type="evidence" value="ECO:0007669"/>
    <property type="project" value="InterPro"/>
</dbReference>
<evidence type="ECO:0000256" key="12">
    <source>
        <dbReference type="ARBA" id="ARBA00022860"/>
    </source>
</evidence>
<evidence type="ECO:0000256" key="8">
    <source>
        <dbReference type="ARBA" id="ARBA00022723"/>
    </source>
</evidence>
<dbReference type="AlphaFoldDB" id="T1KPR5"/>
<keyword evidence="18" id="KW-0739">Sodium transport</keyword>
<evidence type="ECO:0000256" key="3">
    <source>
        <dbReference type="ARBA" id="ARBA00022448"/>
    </source>
</evidence>
<dbReference type="GO" id="GO:0098794">
    <property type="term" value="C:postsynapse"/>
    <property type="evidence" value="ECO:0007669"/>
    <property type="project" value="TreeGrafter"/>
</dbReference>
<name>T1KPR5_TETUR</name>
<dbReference type="NCBIfam" id="TIGR00845">
    <property type="entry name" value="caca"/>
    <property type="match status" value="1"/>
</dbReference>
<protein>
    <recommendedName>
        <fullName evidence="21">Calx-beta domain-containing protein</fullName>
    </recommendedName>
</protein>
<feature type="transmembrane region" description="Helical" evidence="20">
    <location>
        <begin position="289"/>
        <end position="309"/>
    </location>
</feature>
<keyword evidence="9" id="KW-0732">Signal</keyword>
<feature type="transmembrane region" description="Helical" evidence="20">
    <location>
        <begin position="260"/>
        <end position="283"/>
    </location>
</feature>
<dbReference type="InterPro" id="IPR004836">
    <property type="entry name" value="Na_Ca_Ex"/>
</dbReference>
<dbReference type="Proteomes" id="UP000015104">
    <property type="component" value="Unassembled WGS sequence"/>
</dbReference>
<dbReference type="InterPro" id="IPR051171">
    <property type="entry name" value="CaCA"/>
</dbReference>
<dbReference type="GO" id="GO:0098703">
    <property type="term" value="P:calcium ion import across plasma membrane"/>
    <property type="evidence" value="ECO:0007669"/>
    <property type="project" value="TreeGrafter"/>
</dbReference>
<keyword evidence="14" id="KW-0915">Sodium</keyword>
<dbReference type="PRINTS" id="PR01259">
    <property type="entry name" value="NACAEXCHNGR"/>
</dbReference>
<dbReference type="Pfam" id="PF03160">
    <property type="entry name" value="Calx-beta"/>
    <property type="match status" value="1"/>
</dbReference>
<feature type="transmembrane region" description="Helical" evidence="20">
    <location>
        <begin position="905"/>
        <end position="925"/>
    </location>
</feature>
<keyword evidence="16 20" id="KW-0472">Membrane</keyword>
<dbReference type="InterPro" id="IPR003644">
    <property type="entry name" value="Calx_beta"/>
</dbReference>
<evidence type="ECO:0000256" key="13">
    <source>
        <dbReference type="ARBA" id="ARBA00022989"/>
    </source>
</evidence>
<reference evidence="23" key="1">
    <citation type="submission" date="2011-08" db="EMBL/GenBank/DDBJ databases">
        <authorList>
            <person name="Rombauts S."/>
        </authorList>
    </citation>
    <scope>NUCLEOTIDE SEQUENCE</scope>
    <source>
        <strain evidence="23">London</strain>
    </source>
</reference>
<feature type="domain" description="Calx-beta" evidence="21">
    <location>
        <begin position="573"/>
        <end position="672"/>
    </location>
</feature>
<dbReference type="SMART" id="SM00237">
    <property type="entry name" value="Calx_beta"/>
    <property type="match status" value="2"/>
</dbReference>
<comment type="subcellular location">
    <subcellularLocation>
        <location evidence="1">Cell membrane</location>
        <topology evidence="1">Multi-pass membrane protein</topology>
    </subcellularLocation>
</comment>
<feature type="transmembrane region" description="Helical" evidence="20">
    <location>
        <begin position="873"/>
        <end position="893"/>
    </location>
</feature>
<keyword evidence="12" id="KW-0112">Calmodulin-binding</keyword>